<dbReference type="Pfam" id="PF02140">
    <property type="entry name" value="SUEL_Lectin"/>
    <property type="match status" value="1"/>
</dbReference>
<keyword evidence="3" id="KW-1185">Reference proteome</keyword>
<feature type="non-terminal residue" evidence="2">
    <location>
        <position position="736"/>
    </location>
</feature>
<dbReference type="EMBL" id="MTSE01000088">
    <property type="protein sequence ID" value="OUJ66880.1"/>
    <property type="molecule type" value="Genomic_DNA"/>
</dbReference>
<dbReference type="InterPro" id="IPR013783">
    <property type="entry name" value="Ig-like_fold"/>
</dbReference>
<sequence>ATAVNNGSTAGCGPLTLQVQKQGVVYGQIVEGGTLTLTAPSGTVFTAVDFASYGTPTGTNGNYALGGCHAGNSASIVGTYLLGKNSASIPATNGVFGDPCLNTYKALAVRATYATPTPAAQLTYSCAEVGTSTILLTVTDANGNTSTTKATVTVQDNLAPTVVAQDVNLTLDATGMATLTTAQVNNGSFDNCGIASMSVSPSTFSCGNLSGPNRYAVNLDGVDDYLSLPSNLLSTNRSFTFETWLNYQDNGNWTRLFDFSSSTNTYLLLTPKANWDANSLNKLAFAISTGGNPGEQRIVANTTMPTGWHHVAFTLAWNTSTNRGTGTIYLDGTAVGSNSALTLNPSLLGTLTNYWLGRSIYGQDPYLKGQLDEVRIWSVARTAAEIAATKDRTLVGNEANLLAYLPLENGPGSVTATDASGHSNSGTLLNSSPSTAWVTTPSAAAPTGTVPVTLTATDANGNSSTATATVTLQQPSVNSIPSLTWTGATSTDWSDCGNWSYGMVPSASHNVTIPAGLSRYPILSAGTATMTNLTIVSGASVTLASGATLQATGNVDEQGPALGGTVRLIGTGAQTVAGSFSTLVVNKASGTTTLSGNVNVATALTLTSGTLNTGNYTVELGSAAALTESATNYLTGTVKTTRDVSTAGTRYSFESLGLALTPTGSTLPGTTTVRRVTGTALTGQGTSSSIKRYYDIQAATNSNLNVTLEFGYFDTELNTIPEAQLTLFRSSTGTTG</sequence>
<dbReference type="InterPro" id="IPR013320">
    <property type="entry name" value="ConA-like_dom_sf"/>
</dbReference>
<dbReference type="Pfam" id="PF13385">
    <property type="entry name" value="Laminin_G_3"/>
    <property type="match status" value="1"/>
</dbReference>
<evidence type="ECO:0000259" key="1">
    <source>
        <dbReference type="PROSITE" id="PS50228"/>
    </source>
</evidence>
<feature type="non-terminal residue" evidence="2">
    <location>
        <position position="1"/>
    </location>
</feature>
<gene>
    <name evidence="2" type="ORF">BXP70_28970</name>
</gene>
<dbReference type="GO" id="GO:0004553">
    <property type="term" value="F:hydrolase activity, hydrolyzing O-glycosyl compounds"/>
    <property type="evidence" value="ECO:0007669"/>
    <property type="project" value="UniProtKB-ARBA"/>
</dbReference>
<protein>
    <recommendedName>
        <fullName evidence="1">SUEL-type lectin domain-containing protein</fullName>
    </recommendedName>
</protein>
<name>A0A2C9ZTP7_9BACT</name>
<dbReference type="SUPFAM" id="SSF49899">
    <property type="entry name" value="Concanavalin A-like lectins/glucanases"/>
    <property type="match status" value="1"/>
</dbReference>
<evidence type="ECO:0000313" key="2">
    <source>
        <dbReference type="EMBL" id="OUJ66880.1"/>
    </source>
</evidence>
<dbReference type="GO" id="GO:0005975">
    <property type="term" value="P:carbohydrate metabolic process"/>
    <property type="evidence" value="ECO:0007669"/>
    <property type="project" value="UniProtKB-ARBA"/>
</dbReference>
<proteinExistence type="predicted"/>
<dbReference type="Gene3D" id="2.60.120.200">
    <property type="match status" value="1"/>
</dbReference>
<accession>A0A2C9ZTP7</accession>
<feature type="domain" description="SUEL-type lectin" evidence="1">
    <location>
        <begin position="29"/>
        <end position="114"/>
    </location>
</feature>
<dbReference type="AlphaFoldDB" id="A0A2C9ZTP7"/>
<dbReference type="InterPro" id="IPR000922">
    <property type="entry name" value="Lectin_gal-bd_dom"/>
</dbReference>
<dbReference type="Gene3D" id="2.60.40.10">
    <property type="entry name" value="Immunoglobulins"/>
    <property type="match status" value="1"/>
</dbReference>
<dbReference type="Gene3D" id="2.60.120.740">
    <property type="match status" value="1"/>
</dbReference>
<dbReference type="CDD" id="cd22842">
    <property type="entry name" value="Gal_Rha_Lectin_BGal"/>
    <property type="match status" value="1"/>
</dbReference>
<dbReference type="Proteomes" id="UP000194873">
    <property type="component" value="Unassembled WGS sequence"/>
</dbReference>
<dbReference type="PROSITE" id="PS50228">
    <property type="entry name" value="SUEL_LECTIN"/>
    <property type="match status" value="1"/>
</dbReference>
<evidence type="ECO:0000313" key="3">
    <source>
        <dbReference type="Proteomes" id="UP000194873"/>
    </source>
</evidence>
<dbReference type="RefSeq" id="WP_218779898.1">
    <property type="nucleotide sequence ID" value="NZ_MTSE01000088.1"/>
</dbReference>
<organism evidence="2 3">
    <name type="scientific">Hymenobacter crusticola</name>
    <dbReference type="NCBI Taxonomy" id="1770526"/>
    <lineage>
        <taxon>Bacteria</taxon>
        <taxon>Pseudomonadati</taxon>
        <taxon>Bacteroidota</taxon>
        <taxon>Cytophagia</taxon>
        <taxon>Cytophagales</taxon>
        <taxon>Hymenobacteraceae</taxon>
        <taxon>Hymenobacter</taxon>
    </lineage>
</organism>
<comment type="caution">
    <text evidence="2">The sequence shown here is derived from an EMBL/GenBank/DDBJ whole genome shotgun (WGS) entry which is preliminary data.</text>
</comment>
<reference evidence="2 3" key="1">
    <citation type="submission" date="2017-01" db="EMBL/GenBank/DDBJ databases">
        <title>A new Hymenobacter.</title>
        <authorList>
            <person name="Liang Y."/>
            <person name="Feng F."/>
        </authorList>
    </citation>
    <scope>NUCLEOTIDE SEQUENCE [LARGE SCALE GENOMIC DNA]</scope>
    <source>
        <strain evidence="2">MIMBbqt21</strain>
    </source>
</reference>
<dbReference type="GO" id="GO:0030246">
    <property type="term" value="F:carbohydrate binding"/>
    <property type="evidence" value="ECO:0007669"/>
    <property type="project" value="InterPro"/>
</dbReference>
<dbReference type="InterPro" id="IPR043159">
    <property type="entry name" value="Lectin_gal-bd_sf"/>
</dbReference>